<dbReference type="Pfam" id="PF00596">
    <property type="entry name" value="Aldolase_II"/>
    <property type="match status" value="1"/>
</dbReference>
<dbReference type="GO" id="GO:0019323">
    <property type="term" value="P:pentose catabolic process"/>
    <property type="evidence" value="ECO:0007669"/>
    <property type="project" value="TreeGrafter"/>
</dbReference>
<evidence type="ECO:0000256" key="1">
    <source>
        <dbReference type="ARBA" id="ARBA00022723"/>
    </source>
</evidence>
<dbReference type="OrthoDB" id="9786287at2"/>
<dbReference type="InterPro" id="IPR036409">
    <property type="entry name" value="Aldolase_II/adducin_N_sf"/>
</dbReference>
<evidence type="ECO:0000313" key="5">
    <source>
        <dbReference type="Proteomes" id="UP000095255"/>
    </source>
</evidence>
<dbReference type="PANTHER" id="PTHR22789:SF0">
    <property type="entry name" value="3-OXO-TETRONATE 4-PHOSPHATE DECARBOXYLASE-RELATED"/>
    <property type="match status" value="1"/>
</dbReference>
<evidence type="ECO:0000313" key="4">
    <source>
        <dbReference type="EMBL" id="OEH84819.1"/>
    </source>
</evidence>
<dbReference type="RefSeq" id="WP_069702918.1">
    <property type="nucleotide sequence ID" value="NZ_MJAT01000036.1"/>
</dbReference>
<dbReference type="SMART" id="SM01007">
    <property type="entry name" value="Aldolase_II"/>
    <property type="match status" value="1"/>
</dbReference>
<dbReference type="EMBL" id="MJAT01000036">
    <property type="protein sequence ID" value="OEH84819.1"/>
    <property type="molecule type" value="Genomic_DNA"/>
</dbReference>
<dbReference type="GO" id="GO:0016832">
    <property type="term" value="F:aldehyde-lyase activity"/>
    <property type="evidence" value="ECO:0007669"/>
    <property type="project" value="TreeGrafter"/>
</dbReference>
<organism evidence="4 5">
    <name type="scientific">Desulfuribacillus stibiiarsenatis</name>
    <dbReference type="NCBI Taxonomy" id="1390249"/>
    <lineage>
        <taxon>Bacteria</taxon>
        <taxon>Bacillati</taxon>
        <taxon>Bacillota</taxon>
        <taxon>Desulfuribacillia</taxon>
        <taxon>Desulfuribacillales</taxon>
        <taxon>Desulfuribacillaceae</taxon>
        <taxon>Desulfuribacillus</taxon>
    </lineage>
</organism>
<proteinExistence type="predicted"/>
<dbReference type="GO" id="GO:0046872">
    <property type="term" value="F:metal ion binding"/>
    <property type="evidence" value="ECO:0007669"/>
    <property type="project" value="UniProtKB-KW"/>
</dbReference>
<name>A0A1E5L4D8_9FIRM</name>
<dbReference type="Proteomes" id="UP000095255">
    <property type="component" value="Unassembled WGS sequence"/>
</dbReference>
<evidence type="ECO:0000256" key="2">
    <source>
        <dbReference type="ARBA" id="ARBA00023239"/>
    </source>
</evidence>
<keyword evidence="1" id="KW-0479">Metal-binding</keyword>
<gene>
    <name evidence="4" type="ORF">BHU72_08280</name>
</gene>
<keyword evidence="5" id="KW-1185">Reference proteome</keyword>
<accession>A0A1E5L4D8</accession>
<dbReference type="AlphaFoldDB" id="A0A1E5L4D8"/>
<dbReference type="InterPro" id="IPR001303">
    <property type="entry name" value="Aldolase_II/adducin_N"/>
</dbReference>
<protein>
    <recommendedName>
        <fullName evidence="3">Class II aldolase/adducin N-terminal domain-containing protein</fullName>
    </recommendedName>
</protein>
<dbReference type="STRING" id="1390249.BHU72_08280"/>
<feature type="domain" description="Class II aldolase/adducin N-terminal" evidence="3">
    <location>
        <begin position="10"/>
        <end position="187"/>
    </location>
</feature>
<dbReference type="Gene3D" id="3.40.225.10">
    <property type="entry name" value="Class II aldolase/adducin N-terminal domain"/>
    <property type="match status" value="1"/>
</dbReference>
<reference evidence="4 5" key="1">
    <citation type="submission" date="2016-09" db="EMBL/GenBank/DDBJ databases">
        <title>Desulfuribacillus arsenicus sp. nov., an obligately anaerobic, dissimilatory arsenic- and antimonate-reducing bacterium isolated from anoxic sediments.</title>
        <authorList>
            <person name="Abin C.A."/>
            <person name="Hollibaugh J.T."/>
        </authorList>
    </citation>
    <scope>NUCLEOTIDE SEQUENCE [LARGE SCALE GENOMIC DNA]</scope>
    <source>
        <strain evidence="4 5">MLFW-2</strain>
    </source>
</reference>
<dbReference type="SUPFAM" id="SSF53639">
    <property type="entry name" value="AraD/HMP-PK domain-like"/>
    <property type="match status" value="1"/>
</dbReference>
<dbReference type="InterPro" id="IPR050197">
    <property type="entry name" value="Aldolase_class_II_sugar_metab"/>
</dbReference>
<keyword evidence="2" id="KW-0456">Lyase</keyword>
<evidence type="ECO:0000259" key="3">
    <source>
        <dbReference type="SMART" id="SM01007"/>
    </source>
</evidence>
<dbReference type="PANTHER" id="PTHR22789">
    <property type="entry name" value="FUCULOSE PHOSPHATE ALDOLASE"/>
    <property type="match status" value="1"/>
</dbReference>
<comment type="caution">
    <text evidence="4">The sequence shown here is derived from an EMBL/GenBank/DDBJ whole genome shotgun (WGS) entry which is preliminary data.</text>
</comment>
<dbReference type="GO" id="GO:0005829">
    <property type="term" value="C:cytosol"/>
    <property type="evidence" value="ECO:0007669"/>
    <property type="project" value="TreeGrafter"/>
</dbReference>
<sequence length="223" mass="24543">MYRTIAQAQKAVYESAMDMVHSKLVASTWGNVSARVEEDNLIVVTPSGIDYKNLTPQDLPVIDMQGQHIEGKYQASSEKALHIALLKNRPDVHGVMHTHSVYASAFSVIREPIPPIIEDMIQIAGGFVPVAPYYLPGSSELAEGVVQSIQNQYGVLLANHGFVGIGRTVHEAFKVCLVVEKAAQIYSIARSIGKPHILDEHDVSIMRDAYLNQYSKLDMKGES</sequence>